<dbReference type="InterPro" id="IPR018108">
    <property type="entry name" value="MCP_transmembrane"/>
</dbReference>
<organism evidence="17 18">
    <name type="scientific">Cardiosporidium cionae</name>
    <dbReference type="NCBI Taxonomy" id="476202"/>
    <lineage>
        <taxon>Eukaryota</taxon>
        <taxon>Sar</taxon>
        <taxon>Alveolata</taxon>
        <taxon>Apicomplexa</taxon>
        <taxon>Aconoidasida</taxon>
        <taxon>Nephromycida</taxon>
        <taxon>Cardiosporidium</taxon>
    </lineage>
</organism>
<evidence type="ECO:0000256" key="7">
    <source>
        <dbReference type="ARBA" id="ARBA00022737"/>
    </source>
</evidence>
<evidence type="ECO:0000256" key="2">
    <source>
        <dbReference type="ARBA" id="ARBA00006375"/>
    </source>
</evidence>
<dbReference type="EMBL" id="JADAQX010001818">
    <property type="protein sequence ID" value="KAF8817720.1"/>
    <property type="molecule type" value="Genomic_DNA"/>
</dbReference>
<comment type="caution">
    <text evidence="16">Lacks conserved residue(s) required for the propagation of feature annotation.</text>
</comment>
<evidence type="ECO:0000256" key="9">
    <source>
        <dbReference type="ARBA" id="ARBA00022989"/>
    </source>
</evidence>
<evidence type="ECO:0000256" key="15">
    <source>
        <dbReference type="RuleBase" id="RU000488"/>
    </source>
</evidence>
<keyword evidence="4 15" id="KW-0813">Transport</keyword>
<comment type="function">
    <text evidence="16">Catalyzes the exchange of ADP and ATP across the membrane.</text>
</comment>
<keyword evidence="6 14" id="KW-0812">Transmembrane</keyword>
<keyword evidence="10" id="KW-0496">Mitochondrion</keyword>
<evidence type="ECO:0000313" key="18">
    <source>
        <dbReference type="Proteomes" id="UP000823046"/>
    </source>
</evidence>
<keyword evidence="9 16" id="KW-1133">Transmembrane helix</keyword>
<dbReference type="InterPro" id="IPR023395">
    <property type="entry name" value="MCP_dom_sf"/>
</dbReference>
<protein>
    <recommendedName>
        <fullName evidence="16">ADP/ATP translocase</fullName>
    </recommendedName>
    <alternativeName>
        <fullName evidence="16">ADP,ATP carrier protein</fullName>
    </alternativeName>
</protein>
<dbReference type="Proteomes" id="UP000823046">
    <property type="component" value="Unassembled WGS sequence"/>
</dbReference>
<keyword evidence="8" id="KW-0999">Mitochondrion inner membrane</keyword>
<comment type="similarity">
    <text evidence="2 15">Belongs to the mitochondrial carrier (TC 2.A.29) family.</text>
</comment>
<evidence type="ECO:0000256" key="10">
    <source>
        <dbReference type="ARBA" id="ARBA00023128"/>
    </source>
</evidence>
<dbReference type="PANTHER" id="PTHR45635">
    <property type="entry name" value="ADP,ATP CARRIER PROTEIN 1-RELATED-RELATED"/>
    <property type="match status" value="1"/>
</dbReference>
<name>A0ABQ7J3Z5_9APIC</name>
<evidence type="ECO:0000256" key="12">
    <source>
        <dbReference type="ARBA" id="ARBA00024143"/>
    </source>
</evidence>
<proteinExistence type="inferred from homology"/>
<feature type="repeat" description="Solcar" evidence="14">
    <location>
        <begin position="42"/>
        <end position="129"/>
    </location>
</feature>
<dbReference type="Pfam" id="PF00153">
    <property type="entry name" value="Mito_carr"/>
    <property type="match status" value="2"/>
</dbReference>
<comment type="caution">
    <text evidence="17">The sequence shown here is derived from an EMBL/GenBank/DDBJ whole genome shotgun (WGS) entry which is preliminary data.</text>
</comment>
<keyword evidence="5" id="KW-0050">Antiport</keyword>
<dbReference type="PANTHER" id="PTHR45635:SF14">
    <property type="entry name" value="ADP_ATP TRANSLOCASE"/>
    <property type="match status" value="1"/>
</dbReference>
<keyword evidence="11 14" id="KW-0472">Membrane</keyword>
<evidence type="ECO:0000256" key="16">
    <source>
        <dbReference type="RuleBase" id="RU368008"/>
    </source>
</evidence>
<keyword evidence="18" id="KW-1185">Reference proteome</keyword>
<dbReference type="Gene3D" id="1.50.40.10">
    <property type="entry name" value="Mitochondrial carrier domain"/>
    <property type="match status" value="1"/>
</dbReference>
<comment type="subunit">
    <text evidence="3 16">Monomer.</text>
</comment>
<dbReference type="PRINTS" id="PR00926">
    <property type="entry name" value="MITOCARRIER"/>
</dbReference>
<dbReference type="InterPro" id="IPR002113">
    <property type="entry name" value="ADT_euk_type"/>
</dbReference>
<evidence type="ECO:0000256" key="14">
    <source>
        <dbReference type="PROSITE-ProRule" id="PRU00282"/>
    </source>
</evidence>
<evidence type="ECO:0000256" key="8">
    <source>
        <dbReference type="ARBA" id="ARBA00022792"/>
    </source>
</evidence>
<feature type="non-terminal residue" evidence="17">
    <location>
        <position position="1"/>
    </location>
</feature>
<feature type="repeat" description="Solcar" evidence="14">
    <location>
        <begin position="1"/>
        <end position="34"/>
    </location>
</feature>
<evidence type="ECO:0000256" key="3">
    <source>
        <dbReference type="ARBA" id="ARBA00011245"/>
    </source>
</evidence>
<evidence type="ECO:0000256" key="5">
    <source>
        <dbReference type="ARBA" id="ARBA00022449"/>
    </source>
</evidence>
<comment type="function">
    <text evidence="13">ADP:ATP antiporter that mediates import of ADP into the mitochondrial matrix for ATP synthesis, and export of ATP out to fuel the cell. Cycles between the cytoplasmic-open state (c-state) and the matrix-open state (m-state): operates by the alternating access mechanism with a single substrate-binding site intermittently exposed to either the cytosolic (c-state) or matrix (m-state) side of the inner mitochondrial membrane.</text>
</comment>
<evidence type="ECO:0000256" key="11">
    <source>
        <dbReference type="ARBA" id="ARBA00023136"/>
    </source>
</evidence>
<dbReference type="InterPro" id="IPR002067">
    <property type="entry name" value="MCP"/>
</dbReference>
<comment type="subcellular location">
    <subcellularLocation>
        <location evidence="16">Membrane</location>
        <topology evidence="16">Multi-pass membrane protein</topology>
    </subcellularLocation>
    <subcellularLocation>
        <location evidence="1">Mitochondrion inner membrane</location>
        <topology evidence="1">Multi-pass membrane protein</topology>
    </subcellularLocation>
</comment>
<keyword evidence="7" id="KW-0677">Repeat</keyword>
<gene>
    <name evidence="17" type="ORF">IE077_000613</name>
</gene>
<comment type="catalytic activity">
    <reaction evidence="12">
        <text>ADP(in) + ATP(out) = ADP(out) + ATP(in)</text>
        <dbReference type="Rhea" id="RHEA:34999"/>
        <dbReference type="ChEBI" id="CHEBI:30616"/>
        <dbReference type="ChEBI" id="CHEBI:456216"/>
    </reaction>
    <physiologicalReaction direction="left-to-right" evidence="12">
        <dbReference type="Rhea" id="RHEA:35000"/>
    </physiologicalReaction>
</comment>
<accession>A0ABQ7J3Z5</accession>
<dbReference type="PROSITE" id="PS50920">
    <property type="entry name" value="SOLCAR"/>
    <property type="match status" value="2"/>
</dbReference>
<evidence type="ECO:0000256" key="1">
    <source>
        <dbReference type="ARBA" id="ARBA00004448"/>
    </source>
</evidence>
<feature type="transmembrane region" description="Helical" evidence="16">
    <location>
        <begin position="101"/>
        <end position="123"/>
    </location>
</feature>
<evidence type="ECO:0000256" key="4">
    <source>
        <dbReference type="ARBA" id="ARBA00022448"/>
    </source>
</evidence>
<evidence type="ECO:0000256" key="6">
    <source>
        <dbReference type="ARBA" id="ARBA00022692"/>
    </source>
</evidence>
<feature type="transmembrane region" description="Helical" evidence="16">
    <location>
        <begin position="6"/>
        <end position="24"/>
    </location>
</feature>
<evidence type="ECO:0000256" key="13">
    <source>
        <dbReference type="ARBA" id="ARBA00045250"/>
    </source>
</evidence>
<dbReference type="SUPFAM" id="SSF103506">
    <property type="entry name" value="Mitochondrial carrier"/>
    <property type="match status" value="1"/>
</dbReference>
<sequence length="137" mass="15298">DGIRGLYYGFSVSVAGIFVYRASFFGLYDTAKALLKQDPRKSNAVVNFGVGLTVETISGVVAYPLDTVRRRLMMQAGRSDILYSSSLDCTKKIIKNEGVRAFYKGCFSNMMRGIGGAIVLVLYDEMKRFTYLRNSMK</sequence>
<evidence type="ECO:0000313" key="17">
    <source>
        <dbReference type="EMBL" id="KAF8817720.1"/>
    </source>
</evidence>
<feature type="transmembrane region" description="Helical" evidence="16">
    <location>
        <begin position="45"/>
        <end position="65"/>
    </location>
</feature>
<reference evidence="17 18" key="1">
    <citation type="journal article" date="2020" name="bioRxiv">
        <title>Metabolic contributions of an alphaproteobacterial endosymbiont in the apicomplexan Cardiosporidium cionae.</title>
        <authorList>
            <person name="Hunter E.S."/>
            <person name="Paight C.J."/>
            <person name="Lane C.E."/>
        </authorList>
    </citation>
    <scope>NUCLEOTIDE SEQUENCE [LARGE SCALE GENOMIC DNA]</scope>
    <source>
        <strain evidence="17">ESH_2018</strain>
    </source>
</reference>